<reference evidence="5" key="1">
    <citation type="journal article" date="2014" name="Int. J. Syst. Evol. Microbiol.">
        <title>Complete genome sequence of Corynebacterium casei LMG S-19264T (=DSM 44701T), isolated from a smear-ripened cheese.</title>
        <authorList>
            <consortium name="US DOE Joint Genome Institute (JGI-PGF)"/>
            <person name="Walter F."/>
            <person name="Albersmeier A."/>
            <person name="Kalinowski J."/>
            <person name="Ruckert C."/>
        </authorList>
    </citation>
    <scope>NUCLEOTIDE SEQUENCE</scope>
    <source>
        <strain evidence="5">KCTC 12870</strain>
    </source>
</reference>
<dbReference type="PANTHER" id="PTHR43280:SF2">
    <property type="entry name" value="HTH-TYPE TRANSCRIPTIONAL REGULATOR EXSA"/>
    <property type="match status" value="1"/>
</dbReference>
<dbReference type="InterPro" id="IPR009057">
    <property type="entry name" value="Homeodomain-like_sf"/>
</dbReference>
<dbReference type="Gene3D" id="1.10.10.60">
    <property type="entry name" value="Homeodomain-like"/>
    <property type="match status" value="2"/>
</dbReference>
<evidence type="ECO:0000259" key="4">
    <source>
        <dbReference type="PROSITE" id="PS01124"/>
    </source>
</evidence>
<dbReference type="RefSeq" id="WP_189515567.1">
    <property type="nucleotide sequence ID" value="NZ_BMXG01000015.1"/>
</dbReference>
<dbReference type="InterPro" id="IPR018060">
    <property type="entry name" value="HTH_AraC"/>
</dbReference>
<dbReference type="PROSITE" id="PS01124">
    <property type="entry name" value="HTH_ARAC_FAMILY_2"/>
    <property type="match status" value="1"/>
</dbReference>
<keyword evidence="1" id="KW-0805">Transcription regulation</keyword>
<dbReference type="InterPro" id="IPR014710">
    <property type="entry name" value="RmlC-like_jellyroll"/>
</dbReference>
<dbReference type="EMBL" id="BMXG01000015">
    <property type="protein sequence ID" value="GHC06386.1"/>
    <property type="molecule type" value="Genomic_DNA"/>
</dbReference>
<dbReference type="InterPro" id="IPR003313">
    <property type="entry name" value="AraC-bd"/>
</dbReference>
<keyword evidence="3" id="KW-0804">Transcription</keyword>
<dbReference type="GO" id="GO:0003700">
    <property type="term" value="F:DNA-binding transcription factor activity"/>
    <property type="evidence" value="ECO:0007669"/>
    <property type="project" value="InterPro"/>
</dbReference>
<evidence type="ECO:0000313" key="6">
    <source>
        <dbReference type="Proteomes" id="UP000642829"/>
    </source>
</evidence>
<dbReference type="Pfam" id="PF12833">
    <property type="entry name" value="HTH_18"/>
    <property type="match status" value="1"/>
</dbReference>
<gene>
    <name evidence="5" type="ORF">GCM10007047_24400</name>
</gene>
<keyword evidence="2" id="KW-0238">DNA-binding</keyword>
<dbReference type="PANTHER" id="PTHR43280">
    <property type="entry name" value="ARAC-FAMILY TRANSCRIPTIONAL REGULATOR"/>
    <property type="match status" value="1"/>
</dbReference>
<dbReference type="SUPFAM" id="SSF51215">
    <property type="entry name" value="Regulatory protein AraC"/>
    <property type="match status" value="1"/>
</dbReference>
<dbReference type="InterPro" id="IPR037923">
    <property type="entry name" value="HTH-like"/>
</dbReference>
<dbReference type="GO" id="GO:0043565">
    <property type="term" value="F:sequence-specific DNA binding"/>
    <property type="evidence" value="ECO:0007669"/>
    <property type="project" value="InterPro"/>
</dbReference>
<dbReference type="AlphaFoldDB" id="A0A8J3DJ17"/>
<sequence length="293" mass="33743">MPHFLDLISPHIHRVGQGSFNQWTGPRRIIYDHELLLISEGECRTTIDGEVFMNGANSYIIKPPRKPHSAVQTSRKAVTFHWVHFDWAYNDSVQYGNIPLVCYLPGTPNPTHLREAPDFIPSNILRGKIKAPATAFQLFSRLNERWNFGTPRERSTCRAIMMELLIEILGEQEDYFPSTNQNSNKNHTAEKVRNLLNIMVQDPTPDQFSLEVHMSKLGYSYPHLCRTFKKAYRISPVTYLNNLRMERASMLLRDTQISIADIASSVGVPNPAYFTRVFTKYSGKSPREYRLNP</sequence>
<organism evidence="5 6">
    <name type="scientific">Cerasicoccus arenae</name>
    <dbReference type="NCBI Taxonomy" id="424488"/>
    <lineage>
        <taxon>Bacteria</taxon>
        <taxon>Pseudomonadati</taxon>
        <taxon>Verrucomicrobiota</taxon>
        <taxon>Opitutia</taxon>
        <taxon>Puniceicoccales</taxon>
        <taxon>Cerasicoccaceae</taxon>
        <taxon>Cerasicoccus</taxon>
    </lineage>
</organism>
<evidence type="ECO:0000256" key="3">
    <source>
        <dbReference type="ARBA" id="ARBA00023163"/>
    </source>
</evidence>
<comment type="caution">
    <text evidence="5">The sequence shown here is derived from an EMBL/GenBank/DDBJ whole genome shotgun (WGS) entry which is preliminary data.</text>
</comment>
<dbReference type="InterPro" id="IPR020449">
    <property type="entry name" value="Tscrpt_reg_AraC-type_HTH"/>
</dbReference>
<accession>A0A8J3DJ17</accession>
<dbReference type="SMART" id="SM00342">
    <property type="entry name" value="HTH_ARAC"/>
    <property type="match status" value="1"/>
</dbReference>
<reference evidence="5" key="2">
    <citation type="submission" date="2020-09" db="EMBL/GenBank/DDBJ databases">
        <authorList>
            <person name="Sun Q."/>
            <person name="Kim S."/>
        </authorList>
    </citation>
    <scope>NUCLEOTIDE SEQUENCE</scope>
    <source>
        <strain evidence="5">KCTC 12870</strain>
    </source>
</reference>
<dbReference type="Proteomes" id="UP000642829">
    <property type="component" value="Unassembled WGS sequence"/>
</dbReference>
<feature type="domain" description="HTH araC/xylS-type" evidence="4">
    <location>
        <begin position="190"/>
        <end position="292"/>
    </location>
</feature>
<protein>
    <recommendedName>
        <fullName evidence="4">HTH araC/xylS-type domain-containing protein</fullName>
    </recommendedName>
</protein>
<dbReference type="SUPFAM" id="SSF46689">
    <property type="entry name" value="Homeodomain-like"/>
    <property type="match status" value="1"/>
</dbReference>
<evidence type="ECO:0000256" key="2">
    <source>
        <dbReference type="ARBA" id="ARBA00023125"/>
    </source>
</evidence>
<dbReference type="Gene3D" id="2.60.120.10">
    <property type="entry name" value="Jelly Rolls"/>
    <property type="match status" value="1"/>
</dbReference>
<dbReference type="Pfam" id="PF02311">
    <property type="entry name" value="AraC_binding"/>
    <property type="match status" value="1"/>
</dbReference>
<name>A0A8J3DJ17_9BACT</name>
<dbReference type="PROSITE" id="PS00041">
    <property type="entry name" value="HTH_ARAC_FAMILY_1"/>
    <property type="match status" value="1"/>
</dbReference>
<evidence type="ECO:0000313" key="5">
    <source>
        <dbReference type="EMBL" id="GHC06386.1"/>
    </source>
</evidence>
<keyword evidence="6" id="KW-1185">Reference proteome</keyword>
<dbReference type="PRINTS" id="PR00032">
    <property type="entry name" value="HTHARAC"/>
</dbReference>
<evidence type="ECO:0000256" key="1">
    <source>
        <dbReference type="ARBA" id="ARBA00023015"/>
    </source>
</evidence>
<proteinExistence type="predicted"/>
<dbReference type="InterPro" id="IPR018062">
    <property type="entry name" value="HTH_AraC-typ_CS"/>
</dbReference>